<dbReference type="EMBL" id="JBBPHU010000006">
    <property type="protein sequence ID" value="KAK7516558.1"/>
    <property type="molecule type" value="Genomic_DNA"/>
</dbReference>
<accession>A0ABR1KM96</accession>
<protein>
    <submittedName>
        <fullName evidence="1">Uncharacterized protein</fullName>
    </submittedName>
</protein>
<gene>
    <name evidence="1" type="ORF">IWZ03DRAFT_192714</name>
</gene>
<dbReference type="Proteomes" id="UP001363622">
    <property type="component" value="Unassembled WGS sequence"/>
</dbReference>
<evidence type="ECO:0000313" key="2">
    <source>
        <dbReference type="Proteomes" id="UP001363622"/>
    </source>
</evidence>
<organism evidence="1 2">
    <name type="scientific">Phyllosticta citriasiana</name>
    <dbReference type="NCBI Taxonomy" id="595635"/>
    <lineage>
        <taxon>Eukaryota</taxon>
        <taxon>Fungi</taxon>
        <taxon>Dikarya</taxon>
        <taxon>Ascomycota</taxon>
        <taxon>Pezizomycotina</taxon>
        <taxon>Dothideomycetes</taxon>
        <taxon>Dothideomycetes incertae sedis</taxon>
        <taxon>Botryosphaeriales</taxon>
        <taxon>Phyllostictaceae</taxon>
        <taxon>Phyllosticta</taxon>
    </lineage>
</organism>
<comment type="caution">
    <text evidence="1">The sequence shown here is derived from an EMBL/GenBank/DDBJ whole genome shotgun (WGS) entry which is preliminary data.</text>
</comment>
<evidence type="ECO:0000313" key="1">
    <source>
        <dbReference type="EMBL" id="KAK7516558.1"/>
    </source>
</evidence>
<keyword evidence="2" id="KW-1185">Reference proteome</keyword>
<reference evidence="1 2" key="1">
    <citation type="submission" date="2024-04" db="EMBL/GenBank/DDBJ databases">
        <title>Phyllosticta paracitricarpa is synonymous to the EU quarantine fungus P. citricarpa based on phylogenomic analyses.</title>
        <authorList>
            <consortium name="Lawrence Berkeley National Laboratory"/>
            <person name="Van Ingen-Buijs V.A."/>
            <person name="Van Westerhoven A.C."/>
            <person name="Haridas S."/>
            <person name="Skiadas P."/>
            <person name="Martin F."/>
            <person name="Groenewald J.Z."/>
            <person name="Crous P.W."/>
            <person name="Seidl M.F."/>
        </authorList>
    </citation>
    <scope>NUCLEOTIDE SEQUENCE [LARGE SCALE GENOMIC DNA]</scope>
    <source>
        <strain evidence="1 2">CBS 123371</strain>
    </source>
</reference>
<sequence length="158" mass="16647">MMLSIPCGYAAVPILVLPPIMCACGFSSALIQQRNTLLPSQSMSTIHPHPFSHTCPALPCPACLALPASHVYRMLDARIPSLHSVPFYSNPTRACHAAPHSAVIPLLVAASCRAVPGLAVEASHACVDHDAQNSIMRVLPKGKSKGVISNVRVVGRGL</sequence>
<name>A0ABR1KM96_9PEZI</name>
<proteinExistence type="predicted"/>